<dbReference type="EC" id="3.5.1.114" evidence="9"/>
<evidence type="ECO:0000256" key="11">
    <source>
        <dbReference type="ARBA" id="ARBA00048435"/>
    </source>
</evidence>
<comment type="subcellular location">
    <subcellularLocation>
        <location evidence="10">Apical cell membrane</location>
        <topology evidence="10">Peripheral membrane protein</topology>
    </subcellularLocation>
    <subcellularLocation>
        <location evidence="1">Cytoplasm</location>
    </subcellularLocation>
</comment>
<evidence type="ECO:0000256" key="5">
    <source>
        <dbReference type="ARBA" id="ARBA00022723"/>
    </source>
</evidence>
<dbReference type="InterPro" id="IPR007036">
    <property type="entry name" value="Aste_AspA_hybrid_dom"/>
</dbReference>
<feature type="domain" description="AstE/AspA barrel-sandwich hybrid" evidence="15">
    <location>
        <begin position="217"/>
        <end position="296"/>
    </location>
</feature>
<dbReference type="GeneTree" id="ENSGT00390000001189"/>
<evidence type="ECO:0000256" key="9">
    <source>
        <dbReference type="ARBA" id="ARBA00034807"/>
    </source>
</evidence>
<organism evidence="17 18">
    <name type="scientific">Denticeps clupeoides</name>
    <name type="common">denticle herring</name>
    <dbReference type="NCBI Taxonomy" id="299321"/>
    <lineage>
        <taxon>Eukaryota</taxon>
        <taxon>Metazoa</taxon>
        <taxon>Chordata</taxon>
        <taxon>Craniata</taxon>
        <taxon>Vertebrata</taxon>
        <taxon>Euteleostomi</taxon>
        <taxon>Actinopterygii</taxon>
        <taxon>Neopterygii</taxon>
        <taxon>Teleostei</taxon>
        <taxon>Clupei</taxon>
        <taxon>Clupeiformes</taxon>
        <taxon>Denticipitoidei</taxon>
        <taxon>Denticipitidae</taxon>
        <taxon>Denticeps</taxon>
    </lineage>
</organism>
<dbReference type="Proteomes" id="UP000694580">
    <property type="component" value="Chromosome 1"/>
</dbReference>
<evidence type="ECO:0000256" key="2">
    <source>
        <dbReference type="ARBA" id="ARBA00006173"/>
    </source>
</evidence>
<feature type="binding site" evidence="14">
    <location>
        <position position="119"/>
    </location>
    <ligand>
        <name>Zn(2+)</name>
        <dbReference type="ChEBI" id="CHEBI:29105"/>
    </ligand>
</feature>
<accession>A0AAY4DFT7</accession>
<dbReference type="Ensembl" id="ENSDCDT00010054388.1">
    <property type="protein sequence ID" value="ENSDCDP00010044293.1"/>
    <property type="gene ID" value="ENSDCDG00010027437.1"/>
</dbReference>
<gene>
    <name evidence="17" type="primary">LOC114793866</name>
</gene>
<comment type="catalytic activity">
    <reaction evidence="12">
        <text>an N-acyl-aromatic L-alpha-amino acid + H2O = an aromatic L-alpha-amino acid + a carboxylate</text>
        <dbReference type="Rhea" id="RHEA:54184"/>
        <dbReference type="ChEBI" id="CHEBI:15377"/>
        <dbReference type="ChEBI" id="CHEBI:29067"/>
        <dbReference type="ChEBI" id="CHEBI:84824"/>
        <dbReference type="ChEBI" id="CHEBI:138093"/>
        <dbReference type="EC" id="3.5.1.114"/>
    </reaction>
</comment>
<evidence type="ECO:0000256" key="8">
    <source>
        <dbReference type="ARBA" id="ARBA00023136"/>
    </source>
</evidence>
<dbReference type="NCBIfam" id="NF002601">
    <property type="entry name" value="PRK02259.1"/>
    <property type="match status" value="1"/>
</dbReference>
<evidence type="ECO:0000256" key="6">
    <source>
        <dbReference type="ARBA" id="ARBA00022801"/>
    </source>
</evidence>
<evidence type="ECO:0000256" key="4">
    <source>
        <dbReference type="ARBA" id="ARBA00022490"/>
    </source>
</evidence>
<dbReference type="GO" id="GO:0046872">
    <property type="term" value="F:metal ion binding"/>
    <property type="evidence" value="ECO:0007669"/>
    <property type="project" value="UniProtKB-KW"/>
</dbReference>
<feature type="binding site" evidence="14">
    <location>
        <position position="22"/>
    </location>
    <ligand>
        <name>Zn(2+)</name>
        <dbReference type="ChEBI" id="CHEBI:29105"/>
    </ligand>
</feature>
<protein>
    <recommendedName>
        <fullName evidence="9">N-acyl-aromatic-L-amino acid amidohydrolase</fullName>
        <ecNumber evidence="9">3.5.1.114</ecNumber>
    </recommendedName>
</protein>
<reference evidence="17 18" key="1">
    <citation type="submission" date="2020-06" db="EMBL/GenBank/DDBJ databases">
        <authorList>
            <consortium name="Wellcome Sanger Institute Data Sharing"/>
        </authorList>
    </citation>
    <scope>NUCLEOTIDE SEQUENCE [LARGE SCALE GENOMIC DNA]</scope>
</reference>
<dbReference type="SUPFAM" id="SSF53187">
    <property type="entry name" value="Zn-dependent exopeptidases"/>
    <property type="match status" value="1"/>
</dbReference>
<dbReference type="GO" id="GO:0004046">
    <property type="term" value="F:aminoacylase activity"/>
    <property type="evidence" value="ECO:0007669"/>
    <property type="project" value="TreeGrafter"/>
</dbReference>
<evidence type="ECO:0000259" key="15">
    <source>
        <dbReference type="Pfam" id="PF04952"/>
    </source>
</evidence>
<dbReference type="Pfam" id="PF04952">
    <property type="entry name" value="AstE_AspA_hybrid"/>
    <property type="match status" value="1"/>
</dbReference>
<comment type="similarity">
    <text evidence="2">Belongs to the AspA/AstE family. Aspartoacylase subfamily.</text>
</comment>
<feature type="domain" description="Succinylglutamate desuccinylase/Aspartoacylase catalytic" evidence="16">
    <location>
        <begin position="13"/>
        <end position="176"/>
    </location>
</feature>
<dbReference type="InterPro" id="IPR055438">
    <property type="entry name" value="AstE_AspA_cat"/>
</dbReference>
<comment type="cofactor">
    <cofactor evidence="14">
        <name>Zn(2+)</name>
        <dbReference type="ChEBI" id="CHEBI:29105"/>
    </cofactor>
    <text evidence="14">Binds 1 zinc ion per subunit.</text>
</comment>
<reference evidence="17" key="3">
    <citation type="submission" date="2025-09" db="UniProtKB">
        <authorList>
            <consortium name="Ensembl"/>
        </authorList>
    </citation>
    <scope>IDENTIFICATION</scope>
</reference>
<dbReference type="GO" id="GO:0005829">
    <property type="term" value="C:cytosol"/>
    <property type="evidence" value="ECO:0007669"/>
    <property type="project" value="TreeGrafter"/>
</dbReference>
<dbReference type="GO" id="GO:0016324">
    <property type="term" value="C:apical plasma membrane"/>
    <property type="evidence" value="ECO:0007669"/>
    <property type="project" value="UniProtKB-SubCell"/>
</dbReference>
<evidence type="ECO:0000256" key="1">
    <source>
        <dbReference type="ARBA" id="ARBA00004496"/>
    </source>
</evidence>
<dbReference type="InterPro" id="IPR016708">
    <property type="entry name" value="Aspartoacylase"/>
</dbReference>
<name>A0AAY4DFT7_9TELE</name>
<keyword evidence="18" id="KW-1185">Reference proteome</keyword>
<evidence type="ECO:0000256" key="3">
    <source>
        <dbReference type="ARBA" id="ARBA00022475"/>
    </source>
</evidence>
<keyword evidence="5 14" id="KW-0479">Metal-binding</keyword>
<comment type="catalytic activity">
    <reaction evidence="11">
        <text>an N-acetyl-L-cysteine-S-conjugate + H2O = an S-substituted L-cysteine + acetate</text>
        <dbReference type="Rhea" id="RHEA:36855"/>
        <dbReference type="ChEBI" id="CHEBI:15377"/>
        <dbReference type="ChEBI" id="CHEBI:30089"/>
        <dbReference type="ChEBI" id="CHEBI:58717"/>
        <dbReference type="ChEBI" id="CHEBI:58718"/>
        <dbReference type="EC" id="3.5.1.114"/>
    </reaction>
</comment>
<keyword evidence="8" id="KW-0472">Membrane</keyword>
<evidence type="ECO:0000313" key="17">
    <source>
        <dbReference type="Ensembl" id="ENSDCDP00010044293.1"/>
    </source>
</evidence>
<dbReference type="Pfam" id="PF24827">
    <property type="entry name" value="AstE_AspA_cat"/>
    <property type="match status" value="1"/>
</dbReference>
<evidence type="ECO:0000259" key="16">
    <source>
        <dbReference type="Pfam" id="PF24827"/>
    </source>
</evidence>
<dbReference type="GO" id="GO:0016788">
    <property type="term" value="F:hydrolase activity, acting on ester bonds"/>
    <property type="evidence" value="ECO:0007669"/>
    <property type="project" value="InterPro"/>
</dbReference>
<keyword evidence="4" id="KW-0963">Cytoplasm</keyword>
<dbReference type="PANTHER" id="PTHR15162">
    <property type="entry name" value="ASPARTOACYLASE"/>
    <property type="match status" value="1"/>
</dbReference>
<evidence type="ECO:0000256" key="13">
    <source>
        <dbReference type="PIRSR" id="PIRSR018001-1"/>
    </source>
</evidence>
<feature type="binding site" evidence="14">
    <location>
        <position position="25"/>
    </location>
    <ligand>
        <name>Zn(2+)</name>
        <dbReference type="ChEBI" id="CHEBI:29105"/>
    </ligand>
</feature>
<dbReference type="InterPro" id="IPR050178">
    <property type="entry name" value="AspA/AstE_fam"/>
</dbReference>
<reference evidence="17" key="2">
    <citation type="submission" date="2025-08" db="UniProtKB">
        <authorList>
            <consortium name="Ensembl"/>
        </authorList>
    </citation>
    <scope>IDENTIFICATION</scope>
</reference>
<dbReference type="Gene3D" id="3.40.630.10">
    <property type="entry name" value="Zn peptidases"/>
    <property type="match status" value="1"/>
</dbReference>
<keyword evidence="3" id="KW-1003">Cell membrane</keyword>
<evidence type="ECO:0000256" key="12">
    <source>
        <dbReference type="ARBA" id="ARBA00049326"/>
    </source>
</evidence>
<dbReference type="PANTHER" id="PTHR15162:SF5">
    <property type="entry name" value="N-ACYL-AROMATIC-L-AMINO ACID AMIDOHYDROLASE (CARBOXYLATE-FORMING)"/>
    <property type="match status" value="1"/>
</dbReference>
<dbReference type="AlphaFoldDB" id="A0AAY4DFT7"/>
<keyword evidence="6" id="KW-0378">Hydrolase</keyword>
<proteinExistence type="inferred from homology"/>
<evidence type="ECO:0000313" key="18">
    <source>
        <dbReference type="Proteomes" id="UP000694580"/>
    </source>
</evidence>
<dbReference type="PIRSF" id="PIRSF018001">
    <property type="entry name" value="Aspartoacylase"/>
    <property type="match status" value="1"/>
</dbReference>
<dbReference type="Gene3D" id="2.20.25.160">
    <property type="match status" value="1"/>
</dbReference>
<feature type="active site" description="Proton donor/acceptor" evidence="13">
    <location>
        <position position="178"/>
    </location>
</feature>
<evidence type="ECO:0000256" key="10">
    <source>
        <dbReference type="ARBA" id="ARBA00037831"/>
    </source>
</evidence>
<evidence type="ECO:0000256" key="7">
    <source>
        <dbReference type="ARBA" id="ARBA00022833"/>
    </source>
</evidence>
<evidence type="ECO:0000256" key="14">
    <source>
        <dbReference type="PIRSR" id="PIRSR018001-3"/>
    </source>
</evidence>
<keyword evidence="7 14" id="KW-0862">Zinc</keyword>
<sequence length="309" mass="34740">MSVMNVVSLPTLSRVALCGGTHGNELSGIYLVRERLRRREKGAEAEPFALVTVMSNPRAVQQCRRYTETDLNRCFTEATLSSTPVSDGTPYEILRARELNALLGPKGSPEAVDLVCDLHNTTANMGLCFISYSDCDWICLHIYRHLQMATIPVRYVHFDLPIGEAYSLESVGKHGFGEWGAYYNLLAIHSQTFGERVQLMLDWIRLFNSGAQFEGGPVELYTKVKTIDYPRDSESHHISAAIHPELQDRDFCLLHPGDPVFLTFSGETLRYRGKEPLYPFFVNEGAYYEKGIATTLKGVSARWVTPPPK</sequence>